<dbReference type="AlphaFoldDB" id="A0A8H8U839"/>
<keyword evidence="4" id="KW-0862">Zinc</keyword>
<organism evidence="8 9">
    <name type="scientific">Lachnellula occidentalis</name>
    <dbReference type="NCBI Taxonomy" id="215460"/>
    <lineage>
        <taxon>Eukaryota</taxon>
        <taxon>Fungi</taxon>
        <taxon>Dikarya</taxon>
        <taxon>Ascomycota</taxon>
        <taxon>Pezizomycotina</taxon>
        <taxon>Leotiomycetes</taxon>
        <taxon>Helotiales</taxon>
        <taxon>Lachnaceae</taxon>
        <taxon>Lachnellula</taxon>
    </lineage>
</organism>
<dbReference type="PANTHER" id="PTHR23292">
    <property type="entry name" value="LIPOPOLYSACCHARIDE-INDUCED TUMOR NECROSIS FACTOR-ALPHA FACTOR"/>
    <property type="match status" value="1"/>
</dbReference>
<evidence type="ECO:0000256" key="5">
    <source>
        <dbReference type="ARBA" id="ARBA00023136"/>
    </source>
</evidence>
<dbReference type="Pfam" id="PF10601">
    <property type="entry name" value="zf-LITAF-like"/>
    <property type="match status" value="1"/>
</dbReference>
<dbReference type="InterPro" id="IPR006629">
    <property type="entry name" value="LITAF"/>
</dbReference>
<keyword evidence="3" id="KW-0479">Metal-binding</keyword>
<evidence type="ECO:0000256" key="6">
    <source>
        <dbReference type="SAM" id="MobiDB-lite"/>
    </source>
</evidence>
<keyword evidence="9" id="KW-1185">Reference proteome</keyword>
<evidence type="ECO:0000313" key="9">
    <source>
        <dbReference type="Proteomes" id="UP000443090"/>
    </source>
</evidence>
<gene>
    <name evidence="8" type="ORF">LOCC1_G007261</name>
</gene>
<comment type="caution">
    <text evidence="8">The sequence shown here is derived from an EMBL/GenBank/DDBJ whole genome shotgun (WGS) entry which is preliminary data.</text>
</comment>
<dbReference type="SMART" id="SM00714">
    <property type="entry name" value="LITAF"/>
    <property type="match status" value="1"/>
</dbReference>
<feature type="compositionally biased region" description="Polar residues" evidence="6">
    <location>
        <begin position="1"/>
        <end position="10"/>
    </location>
</feature>
<dbReference type="GO" id="GO:0016020">
    <property type="term" value="C:membrane"/>
    <property type="evidence" value="ECO:0007669"/>
    <property type="project" value="UniProtKB-SubCell"/>
</dbReference>
<dbReference type="InterPro" id="IPR037519">
    <property type="entry name" value="LITAF_fam"/>
</dbReference>
<dbReference type="EMBL" id="QGMI01001076">
    <property type="protein sequence ID" value="TVY34863.1"/>
    <property type="molecule type" value="Genomic_DNA"/>
</dbReference>
<dbReference type="PANTHER" id="PTHR23292:SF6">
    <property type="entry name" value="FI16602P1-RELATED"/>
    <property type="match status" value="1"/>
</dbReference>
<evidence type="ECO:0000259" key="7">
    <source>
        <dbReference type="PROSITE" id="PS51837"/>
    </source>
</evidence>
<evidence type="ECO:0000256" key="2">
    <source>
        <dbReference type="ARBA" id="ARBA00005975"/>
    </source>
</evidence>
<keyword evidence="5" id="KW-0472">Membrane</keyword>
<feature type="compositionally biased region" description="Basic and acidic residues" evidence="6">
    <location>
        <begin position="43"/>
        <end position="61"/>
    </location>
</feature>
<comment type="similarity">
    <text evidence="2">Belongs to the CDIP1/LITAF family.</text>
</comment>
<accession>A0A8H8U839</accession>
<reference evidence="8 9" key="1">
    <citation type="submission" date="2018-05" db="EMBL/GenBank/DDBJ databases">
        <title>Genome sequencing and assembly of the regulated plant pathogen Lachnellula willkommii and related sister species for the development of diagnostic species identification markers.</title>
        <authorList>
            <person name="Giroux E."/>
            <person name="Bilodeau G."/>
        </authorList>
    </citation>
    <scope>NUCLEOTIDE SEQUENCE [LARGE SCALE GENOMIC DNA]</scope>
    <source>
        <strain evidence="8 9">CBS 160.35</strain>
    </source>
</reference>
<dbReference type="OrthoDB" id="5599753at2759"/>
<name>A0A8H8U839_9HELO</name>
<feature type="domain" description="LITAF" evidence="7">
    <location>
        <begin position="146"/>
        <end position="227"/>
    </location>
</feature>
<evidence type="ECO:0000256" key="4">
    <source>
        <dbReference type="ARBA" id="ARBA00022833"/>
    </source>
</evidence>
<feature type="compositionally biased region" description="Polar residues" evidence="6">
    <location>
        <begin position="146"/>
        <end position="156"/>
    </location>
</feature>
<feature type="region of interest" description="Disordered" evidence="6">
    <location>
        <begin position="76"/>
        <end position="156"/>
    </location>
</feature>
<dbReference type="GO" id="GO:0008270">
    <property type="term" value="F:zinc ion binding"/>
    <property type="evidence" value="ECO:0007669"/>
    <property type="project" value="TreeGrafter"/>
</dbReference>
<evidence type="ECO:0000313" key="8">
    <source>
        <dbReference type="EMBL" id="TVY34863.1"/>
    </source>
</evidence>
<sequence length="239" mass="25364">MSAPYPNSAQHEAVSPQIAGASPQLGPVSPQITGITNTPPPTHDAHVPAHPDTTTERSHQETIESMNSGIEVMVQPPGYSNGAAPGPGVNEKSAYPGHDQPIAQPQQAYSQDPNARGFAQPPPPEGHYAEEQQQQKGVNPPAAPRNNYQMATPLGSLQQGPAPVDCPVCGVREMTRTEFVSGGTTHLSAALCCFCFCLGCVPYIASWFKDCEHKCGNCGALLAVWHRSGRTEVLVHART</sequence>
<evidence type="ECO:0000256" key="3">
    <source>
        <dbReference type="ARBA" id="ARBA00022723"/>
    </source>
</evidence>
<dbReference type="PROSITE" id="PS51837">
    <property type="entry name" value="LITAF"/>
    <property type="match status" value="1"/>
</dbReference>
<feature type="region of interest" description="Disordered" evidence="6">
    <location>
        <begin position="1"/>
        <end position="61"/>
    </location>
</feature>
<comment type="subcellular location">
    <subcellularLocation>
        <location evidence="1">Membrane</location>
        <topology evidence="1">Peripheral membrane protein</topology>
    </subcellularLocation>
</comment>
<evidence type="ECO:0000256" key="1">
    <source>
        <dbReference type="ARBA" id="ARBA00004170"/>
    </source>
</evidence>
<protein>
    <recommendedName>
        <fullName evidence="7">LITAF domain-containing protein</fullName>
    </recommendedName>
</protein>
<dbReference type="Proteomes" id="UP000443090">
    <property type="component" value="Unassembled WGS sequence"/>
</dbReference>
<feature type="compositionally biased region" description="Polar residues" evidence="6">
    <location>
        <begin position="103"/>
        <end position="113"/>
    </location>
</feature>
<proteinExistence type="inferred from homology"/>